<dbReference type="AlphaFoldDB" id="A0A0C3BF13"/>
<accession>A0A0C3BF13</accession>
<dbReference type="HOGENOM" id="CLU_1555449_0_0_1"/>
<protein>
    <submittedName>
        <fullName evidence="2">Uncharacterized protein</fullName>
    </submittedName>
</protein>
<name>A0A0C3BF13_HEBCY</name>
<proteinExistence type="predicted"/>
<reference evidence="2 3" key="1">
    <citation type="submission" date="2014-04" db="EMBL/GenBank/DDBJ databases">
        <authorList>
            <consortium name="DOE Joint Genome Institute"/>
            <person name="Kuo A."/>
            <person name="Gay G."/>
            <person name="Dore J."/>
            <person name="Kohler A."/>
            <person name="Nagy L.G."/>
            <person name="Floudas D."/>
            <person name="Copeland A."/>
            <person name="Barry K.W."/>
            <person name="Cichocki N."/>
            <person name="Veneault-Fourrey C."/>
            <person name="LaButti K."/>
            <person name="Lindquist E.A."/>
            <person name="Lipzen A."/>
            <person name="Lundell T."/>
            <person name="Morin E."/>
            <person name="Murat C."/>
            <person name="Sun H."/>
            <person name="Tunlid A."/>
            <person name="Henrissat B."/>
            <person name="Grigoriev I.V."/>
            <person name="Hibbett D.S."/>
            <person name="Martin F."/>
            <person name="Nordberg H.P."/>
            <person name="Cantor M.N."/>
            <person name="Hua S.X."/>
        </authorList>
    </citation>
    <scope>NUCLEOTIDE SEQUENCE [LARGE SCALE GENOMIC DNA]</scope>
    <source>
        <strain evidence="3">h7</strain>
    </source>
</reference>
<evidence type="ECO:0000313" key="3">
    <source>
        <dbReference type="Proteomes" id="UP000053424"/>
    </source>
</evidence>
<evidence type="ECO:0000256" key="1">
    <source>
        <dbReference type="SAM" id="MobiDB-lite"/>
    </source>
</evidence>
<evidence type="ECO:0000313" key="2">
    <source>
        <dbReference type="EMBL" id="KIM35360.1"/>
    </source>
</evidence>
<dbReference type="OrthoDB" id="3006153at2759"/>
<sequence length="172" mass="18837">MSEPTWSSRHAGYLQRSEPHSKPLKPIRSALELGVLRNSQVDDEGIDLAIFSDTTVIDSEGGIVILKEYDFPGIMELALLVNNLPKANGFLEPVASPARPNGSSDRWDFVRWGGAFAKSKGEVQVGESVGGFTTLPPLLWELVGLAMEAREYEPEEDVVVLEILKGILGNIY</sequence>
<organism evidence="2 3">
    <name type="scientific">Hebeloma cylindrosporum</name>
    <dbReference type="NCBI Taxonomy" id="76867"/>
    <lineage>
        <taxon>Eukaryota</taxon>
        <taxon>Fungi</taxon>
        <taxon>Dikarya</taxon>
        <taxon>Basidiomycota</taxon>
        <taxon>Agaricomycotina</taxon>
        <taxon>Agaricomycetes</taxon>
        <taxon>Agaricomycetidae</taxon>
        <taxon>Agaricales</taxon>
        <taxon>Agaricineae</taxon>
        <taxon>Hymenogastraceae</taxon>
        <taxon>Hebeloma</taxon>
    </lineage>
</organism>
<keyword evidence="3" id="KW-1185">Reference proteome</keyword>
<feature type="region of interest" description="Disordered" evidence="1">
    <location>
        <begin position="1"/>
        <end position="21"/>
    </location>
</feature>
<dbReference type="EMBL" id="KN831822">
    <property type="protein sequence ID" value="KIM35360.1"/>
    <property type="molecule type" value="Genomic_DNA"/>
</dbReference>
<dbReference type="Proteomes" id="UP000053424">
    <property type="component" value="Unassembled WGS sequence"/>
</dbReference>
<gene>
    <name evidence="2" type="ORF">M413DRAFT_32549</name>
</gene>
<reference evidence="3" key="2">
    <citation type="submission" date="2015-01" db="EMBL/GenBank/DDBJ databases">
        <title>Evolutionary Origins and Diversification of the Mycorrhizal Mutualists.</title>
        <authorList>
            <consortium name="DOE Joint Genome Institute"/>
            <consortium name="Mycorrhizal Genomics Consortium"/>
            <person name="Kohler A."/>
            <person name="Kuo A."/>
            <person name="Nagy L.G."/>
            <person name="Floudas D."/>
            <person name="Copeland A."/>
            <person name="Barry K.W."/>
            <person name="Cichocki N."/>
            <person name="Veneault-Fourrey C."/>
            <person name="LaButti K."/>
            <person name="Lindquist E.A."/>
            <person name="Lipzen A."/>
            <person name="Lundell T."/>
            <person name="Morin E."/>
            <person name="Murat C."/>
            <person name="Riley R."/>
            <person name="Ohm R."/>
            <person name="Sun H."/>
            <person name="Tunlid A."/>
            <person name="Henrissat B."/>
            <person name="Grigoriev I.V."/>
            <person name="Hibbett D.S."/>
            <person name="Martin F."/>
        </authorList>
    </citation>
    <scope>NUCLEOTIDE SEQUENCE [LARGE SCALE GENOMIC DNA]</scope>
    <source>
        <strain evidence="3">h7</strain>
    </source>
</reference>